<sequence length="108" mass="11809">MSQTKPFLRPDALALMQNRTAQARETEARAVFSQERVEAALSDAAKCGQSVAIFRPGQPMDLSDTATAKAAVAAFTAAGFFAEWKTRQQPDCEPEKYLRVSWGADAKK</sequence>
<name>A0A926NZZ7_9HYPH</name>
<dbReference type="AlphaFoldDB" id="A0A926NZZ7"/>
<reference evidence="1" key="1">
    <citation type="submission" date="2020-05" db="EMBL/GenBank/DDBJ databases">
        <title>Identification of trans-AT polyketide cluster in two marine bacteria, producers of a novel glutaramide-containing polyketide sesbanimide D and analogs.</title>
        <authorList>
            <person name="Kacar D."/>
            <person name="Rodriguez P."/>
            <person name="Canedo L."/>
            <person name="Gonzalez E."/>
            <person name="Galan B."/>
            <person name="De La Calle F."/>
            <person name="Garcia J.L."/>
        </authorList>
    </citation>
    <scope>NUCLEOTIDE SEQUENCE</scope>
    <source>
        <strain evidence="1">PHM038</strain>
    </source>
</reference>
<dbReference type="Proteomes" id="UP000598467">
    <property type="component" value="Unassembled WGS sequence"/>
</dbReference>
<evidence type="ECO:0000313" key="2">
    <source>
        <dbReference type="Proteomes" id="UP000598467"/>
    </source>
</evidence>
<dbReference type="RefSeq" id="WP_190294221.1">
    <property type="nucleotide sequence ID" value="NZ_JABFCZ010000042.1"/>
</dbReference>
<dbReference type="EMBL" id="JABFCZ010000042">
    <property type="protein sequence ID" value="MBD1549529.1"/>
    <property type="molecule type" value="Genomic_DNA"/>
</dbReference>
<gene>
    <name evidence="1" type="ORF">HK439_25005</name>
</gene>
<protein>
    <submittedName>
        <fullName evidence="1">Uncharacterized protein</fullName>
    </submittedName>
</protein>
<proteinExistence type="predicted"/>
<comment type="caution">
    <text evidence="1">The sequence shown here is derived from an EMBL/GenBank/DDBJ whole genome shotgun (WGS) entry which is preliminary data.</text>
</comment>
<accession>A0A926NZZ7</accession>
<organism evidence="1 2">
    <name type="scientific">Roseibium aggregatum</name>
    <dbReference type="NCBI Taxonomy" id="187304"/>
    <lineage>
        <taxon>Bacteria</taxon>
        <taxon>Pseudomonadati</taxon>
        <taxon>Pseudomonadota</taxon>
        <taxon>Alphaproteobacteria</taxon>
        <taxon>Hyphomicrobiales</taxon>
        <taxon>Stappiaceae</taxon>
        <taxon>Roseibium</taxon>
    </lineage>
</organism>
<evidence type="ECO:0000313" key="1">
    <source>
        <dbReference type="EMBL" id="MBD1549529.1"/>
    </source>
</evidence>